<name>A0A9W7A1S1_9STRA</name>
<reference evidence="3" key="1">
    <citation type="journal article" date="2023" name="Commun. Biol.">
        <title>Genome analysis of Parmales, the sister group of diatoms, reveals the evolutionary specialization of diatoms from phago-mixotrophs to photoautotrophs.</title>
        <authorList>
            <person name="Ban H."/>
            <person name="Sato S."/>
            <person name="Yoshikawa S."/>
            <person name="Yamada K."/>
            <person name="Nakamura Y."/>
            <person name="Ichinomiya M."/>
            <person name="Sato N."/>
            <person name="Blanc-Mathieu R."/>
            <person name="Endo H."/>
            <person name="Kuwata A."/>
            <person name="Ogata H."/>
        </authorList>
    </citation>
    <scope>NUCLEOTIDE SEQUENCE [LARGE SCALE GENOMIC DNA]</scope>
    <source>
        <strain evidence="3">NIES 3701</strain>
    </source>
</reference>
<proteinExistence type="predicted"/>
<keyword evidence="1" id="KW-1133">Transmembrane helix</keyword>
<evidence type="ECO:0000313" key="3">
    <source>
        <dbReference type="Proteomes" id="UP001165085"/>
    </source>
</evidence>
<gene>
    <name evidence="2" type="ORF">TrST_g6703</name>
</gene>
<keyword evidence="3" id="KW-1185">Reference proteome</keyword>
<keyword evidence="1" id="KW-0812">Transmembrane</keyword>
<keyword evidence="1" id="KW-0472">Membrane</keyword>
<organism evidence="2 3">
    <name type="scientific">Triparma strigata</name>
    <dbReference type="NCBI Taxonomy" id="1606541"/>
    <lineage>
        <taxon>Eukaryota</taxon>
        <taxon>Sar</taxon>
        <taxon>Stramenopiles</taxon>
        <taxon>Ochrophyta</taxon>
        <taxon>Bolidophyceae</taxon>
        <taxon>Parmales</taxon>
        <taxon>Triparmaceae</taxon>
        <taxon>Triparma</taxon>
    </lineage>
</organism>
<feature type="transmembrane region" description="Helical" evidence="1">
    <location>
        <begin position="162"/>
        <end position="182"/>
    </location>
</feature>
<protein>
    <submittedName>
        <fullName evidence="2">Uncharacterized protein</fullName>
    </submittedName>
</protein>
<dbReference type="Proteomes" id="UP001165085">
    <property type="component" value="Unassembled WGS sequence"/>
</dbReference>
<dbReference type="AlphaFoldDB" id="A0A9W7A1S1"/>
<evidence type="ECO:0000256" key="1">
    <source>
        <dbReference type="SAM" id="Phobius"/>
    </source>
</evidence>
<evidence type="ECO:0000313" key="2">
    <source>
        <dbReference type="EMBL" id="GMH61395.1"/>
    </source>
</evidence>
<accession>A0A9W7A1S1</accession>
<feature type="transmembrane region" description="Helical" evidence="1">
    <location>
        <begin position="45"/>
        <end position="65"/>
    </location>
</feature>
<dbReference type="OrthoDB" id="195688at2759"/>
<dbReference type="EMBL" id="BRXY01000071">
    <property type="protein sequence ID" value="GMH61395.1"/>
    <property type="molecule type" value="Genomic_DNA"/>
</dbReference>
<sequence length="198" mass="22658">MAVEIESLQMDVRDATEEDVQFLVPRIKKLLVECHHQCNRANKFYFIYAPTCFLHFFLLMAGVIASQKSESHECTPFWIFMGTIQPALSLIIFTYYYAKLNLAIERDLEQDIVELGIRLTSKPSQNPNHADILAQLKFIERLDGRPCVLPMDFVPTMQGSRAIIRAAITLFGLLGPYMIIMIEDLSASYMCLINSDEQ</sequence>
<feature type="transmembrane region" description="Helical" evidence="1">
    <location>
        <begin position="77"/>
        <end position="98"/>
    </location>
</feature>
<comment type="caution">
    <text evidence="2">The sequence shown here is derived from an EMBL/GenBank/DDBJ whole genome shotgun (WGS) entry which is preliminary data.</text>
</comment>